<dbReference type="InterPro" id="IPR000594">
    <property type="entry name" value="ThiF_NAD_FAD-bd"/>
</dbReference>
<gene>
    <name evidence="4" type="ORF">AC631_05607</name>
</gene>
<keyword evidence="5" id="KW-1185">Reference proteome</keyword>
<dbReference type="Pfam" id="PF00899">
    <property type="entry name" value="ThiF"/>
    <property type="match status" value="1"/>
</dbReference>
<dbReference type="RefSeq" id="XP_015464738.1">
    <property type="nucleotide sequence ID" value="XM_015614436.1"/>
</dbReference>
<dbReference type="Proteomes" id="UP000054251">
    <property type="component" value="Unassembled WGS sequence"/>
</dbReference>
<dbReference type="GO" id="GO:0005737">
    <property type="term" value="C:cytoplasm"/>
    <property type="evidence" value="ECO:0007669"/>
    <property type="project" value="UniProtKB-SubCell"/>
</dbReference>
<dbReference type="InterPro" id="IPR035985">
    <property type="entry name" value="Ubiquitin-activating_enz"/>
</dbReference>
<dbReference type="EMBL" id="LMYN01000237">
    <property type="protein sequence ID" value="KRZ98635.1"/>
    <property type="molecule type" value="Genomic_DNA"/>
</dbReference>
<evidence type="ECO:0000259" key="3">
    <source>
        <dbReference type="Pfam" id="PF00899"/>
    </source>
</evidence>
<sequence>MATELDDKQLTADEIALYDRQIRLWGMATQLRLRSAKILVINLGAVGGEVVKNLVLGGINTLEILDSSKVKEEDFLAQFFLPNNHDIVGQLKLPAVIDQIKDLNNRVNLSANTNSLSSIFSDSQETNNYLAKFDLIIGTELTKSEMLTLNEYTRNLNIPLYVCGLHGMFGYIVSDLIHHTATSEKDAGNQPREPNTKINRCKTITNVEYNKEENKEIVTIVDEFIPILEIFKSKELPKQLNKRQMKRLSAAFPLIFSLFDIPRLENPENTVDIEELRERLKEVCAHFEIPETVINDEYLRLFSNQAYTEFAPVSAILGGCLAQDVIQFLSKKESPINNCLILDAVKSEMPIYLL</sequence>
<organism evidence="4 5">
    <name type="scientific">Debaryomyces fabryi</name>
    <dbReference type="NCBI Taxonomy" id="58627"/>
    <lineage>
        <taxon>Eukaryota</taxon>
        <taxon>Fungi</taxon>
        <taxon>Dikarya</taxon>
        <taxon>Ascomycota</taxon>
        <taxon>Saccharomycotina</taxon>
        <taxon>Pichiomycetes</taxon>
        <taxon>Debaryomycetaceae</taxon>
        <taxon>Debaryomyces</taxon>
    </lineage>
</organism>
<keyword evidence="2" id="KW-0963">Cytoplasm</keyword>
<name>A0A0V1PRC2_9ASCO</name>
<dbReference type="Gene3D" id="3.40.50.720">
    <property type="entry name" value="NAD(P)-binding Rossmann-like Domain"/>
    <property type="match status" value="1"/>
</dbReference>
<feature type="domain" description="THIF-type NAD/FAD binding fold" evidence="3">
    <location>
        <begin position="18"/>
        <end position="349"/>
    </location>
</feature>
<dbReference type="SUPFAM" id="SSF69572">
    <property type="entry name" value="Activating enzymes of the ubiquitin-like proteins"/>
    <property type="match status" value="1"/>
</dbReference>
<evidence type="ECO:0000256" key="2">
    <source>
        <dbReference type="ARBA" id="ARBA00022490"/>
    </source>
</evidence>
<reference evidence="4 5" key="1">
    <citation type="submission" date="2015-11" db="EMBL/GenBank/DDBJ databases">
        <title>The genome of Debaryomyces fabryi.</title>
        <authorList>
            <person name="Tafer H."/>
            <person name="Lopandic K."/>
        </authorList>
    </citation>
    <scope>NUCLEOTIDE SEQUENCE [LARGE SCALE GENOMIC DNA]</scope>
    <source>
        <strain evidence="4 5">CBS 789</strain>
    </source>
</reference>
<comment type="caution">
    <text evidence="4">The sequence shown here is derived from an EMBL/GenBank/DDBJ whole genome shotgun (WGS) entry which is preliminary data.</text>
</comment>
<evidence type="ECO:0000313" key="5">
    <source>
        <dbReference type="Proteomes" id="UP000054251"/>
    </source>
</evidence>
<evidence type="ECO:0000256" key="1">
    <source>
        <dbReference type="ARBA" id="ARBA00004496"/>
    </source>
</evidence>
<comment type="subcellular location">
    <subcellularLocation>
        <location evidence="1">Cytoplasm</location>
    </subcellularLocation>
</comment>
<dbReference type="GO" id="GO:0016925">
    <property type="term" value="P:protein sumoylation"/>
    <property type="evidence" value="ECO:0007669"/>
    <property type="project" value="TreeGrafter"/>
</dbReference>
<dbReference type="OrthoDB" id="1708823at2759"/>
<dbReference type="GO" id="GO:0031510">
    <property type="term" value="C:SUMO activating enzyme complex"/>
    <property type="evidence" value="ECO:0007669"/>
    <property type="project" value="TreeGrafter"/>
</dbReference>
<evidence type="ECO:0000313" key="4">
    <source>
        <dbReference type="EMBL" id="KRZ98635.1"/>
    </source>
</evidence>
<dbReference type="InterPro" id="IPR045886">
    <property type="entry name" value="ThiF/MoeB/HesA"/>
</dbReference>
<accession>A0A0V1PRC2</accession>
<proteinExistence type="predicted"/>
<dbReference type="PANTHER" id="PTHR10953:SF162">
    <property type="entry name" value="SUMO-ACTIVATING ENZYME SUBUNIT 1"/>
    <property type="match status" value="1"/>
</dbReference>
<dbReference type="AlphaFoldDB" id="A0A0V1PRC2"/>
<dbReference type="PANTHER" id="PTHR10953">
    <property type="entry name" value="UBIQUITIN-ACTIVATING ENZYME E1"/>
    <property type="match status" value="1"/>
</dbReference>
<dbReference type="GO" id="GO:0019948">
    <property type="term" value="F:SUMO activating enzyme activity"/>
    <property type="evidence" value="ECO:0007669"/>
    <property type="project" value="TreeGrafter"/>
</dbReference>
<dbReference type="GeneID" id="26842616"/>
<protein>
    <recommendedName>
        <fullName evidence="3">THIF-type NAD/FAD binding fold domain-containing protein</fullName>
    </recommendedName>
</protein>